<dbReference type="CDD" id="cd09274">
    <property type="entry name" value="RNase_HI_RT_Ty3"/>
    <property type="match status" value="1"/>
</dbReference>
<dbReference type="Gene3D" id="2.40.50.40">
    <property type="match status" value="1"/>
</dbReference>
<dbReference type="Proteomes" id="UP000694546">
    <property type="component" value="Chromosome 18"/>
</dbReference>
<dbReference type="PROSITE" id="PS50994">
    <property type="entry name" value="INTEGRASE"/>
    <property type="match status" value="1"/>
</dbReference>
<dbReference type="InterPro" id="IPR043502">
    <property type="entry name" value="DNA/RNA_pol_sf"/>
</dbReference>
<dbReference type="GeneTree" id="ENSGT01060000248608"/>
<dbReference type="InterPro" id="IPR023780">
    <property type="entry name" value="Chromo_domain"/>
</dbReference>
<dbReference type="Gene3D" id="3.30.420.10">
    <property type="entry name" value="Ribonuclease H-like superfamily/Ribonuclease H"/>
    <property type="match status" value="1"/>
</dbReference>
<dbReference type="GO" id="GO:0006310">
    <property type="term" value="P:DNA recombination"/>
    <property type="evidence" value="ECO:0007669"/>
    <property type="project" value="UniProtKB-KW"/>
</dbReference>
<evidence type="ECO:0000256" key="12">
    <source>
        <dbReference type="ARBA" id="ARBA00022918"/>
    </source>
</evidence>
<dbReference type="Pfam" id="PF17921">
    <property type="entry name" value="Integrase_H2C2"/>
    <property type="match status" value="1"/>
</dbReference>
<keyword evidence="12" id="KW-0695">RNA-directed DNA polymerase</keyword>
<dbReference type="Pfam" id="PF00385">
    <property type="entry name" value="Chromo"/>
    <property type="match status" value="1"/>
</dbReference>
<dbReference type="Pfam" id="PF17917">
    <property type="entry name" value="RT_RNaseH"/>
    <property type="match status" value="1"/>
</dbReference>
<keyword evidence="13" id="KW-0239">DNA-directed DNA polymerase</keyword>
<evidence type="ECO:0000256" key="5">
    <source>
        <dbReference type="ARBA" id="ARBA00022722"/>
    </source>
</evidence>
<protein>
    <recommendedName>
        <fullName evidence="16">Gypsy retrotransposon integrase-like protein 1</fullName>
    </recommendedName>
</protein>
<evidence type="ECO:0000256" key="13">
    <source>
        <dbReference type="ARBA" id="ARBA00022932"/>
    </source>
</evidence>
<evidence type="ECO:0000256" key="3">
    <source>
        <dbReference type="ARBA" id="ARBA00022679"/>
    </source>
</evidence>
<keyword evidence="2" id="KW-0645">Protease</keyword>
<dbReference type="AlphaFoldDB" id="A0A8C5FVG7"/>
<dbReference type="Pfam" id="PF24626">
    <property type="entry name" value="SH3_Tf2-1"/>
    <property type="match status" value="1"/>
</dbReference>
<keyword evidence="10" id="KW-0460">Magnesium</keyword>
<name>A0A8C5FVG7_GADMO</name>
<dbReference type="InterPro" id="IPR016197">
    <property type="entry name" value="Chromo-like_dom_sf"/>
</dbReference>
<dbReference type="FunFam" id="3.30.420.10:FF:000032">
    <property type="entry name" value="Retrovirus-related Pol polyprotein from transposon 297-like Protein"/>
    <property type="match status" value="1"/>
</dbReference>
<feature type="region of interest" description="Disordered" evidence="17">
    <location>
        <begin position="600"/>
        <end position="619"/>
    </location>
</feature>
<organism evidence="20 21">
    <name type="scientific">Gadus morhua</name>
    <name type="common">Atlantic cod</name>
    <dbReference type="NCBI Taxonomy" id="8049"/>
    <lineage>
        <taxon>Eukaryota</taxon>
        <taxon>Metazoa</taxon>
        <taxon>Chordata</taxon>
        <taxon>Craniata</taxon>
        <taxon>Vertebrata</taxon>
        <taxon>Euteleostomi</taxon>
        <taxon>Actinopterygii</taxon>
        <taxon>Neopterygii</taxon>
        <taxon>Teleostei</taxon>
        <taxon>Neoteleostei</taxon>
        <taxon>Acanthomorphata</taxon>
        <taxon>Zeiogadaria</taxon>
        <taxon>Gadariae</taxon>
        <taxon>Gadiformes</taxon>
        <taxon>Gadoidei</taxon>
        <taxon>Gadidae</taxon>
        <taxon>Gadus</taxon>
    </lineage>
</organism>
<dbReference type="InterPro" id="IPR041373">
    <property type="entry name" value="RT_RNaseH"/>
</dbReference>
<evidence type="ECO:0000259" key="19">
    <source>
        <dbReference type="PROSITE" id="PS50994"/>
    </source>
</evidence>
<dbReference type="InterPro" id="IPR041588">
    <property type="entry name" value="Integrase_H2C2"/>
</dbReference>
<evidence type="ECO:0000256" key="14">
    <source>
        <dbReference type="ARBA" id="ARBA00023125"/>
    </source>
</evidence>
<dbReference type="GO" id="GO:0004190">
    <property type="term" value="F:aspartic-type endopeptidase activity"/>
    <property type="evidence" value="ECO:0007669"/>
    <property type="project" value="UniProtKB-KW"/>
</dbReference>
<dbReference type="Gene3D" id="3.30.70.270">
    <property type="match status" value="1"/>
</dbReference>
<proteinExistence type="predicted"/>
<keyword evidence="15" id="KW-0233">DNA recombination</keyword>
<reference evidence="20" key="2">
    <citation type="submission" date="2025-09" db="UniProtKB">
        <authorList>
            <consortium name="Ensembl"/>
        </authorList>
    </citation>
    <scope>IDENTIFICATION</scope>
</reference>
<dbReference type="InterPro" id="IPR050951">
    <property type="entry name" value="Retrovirus_Pol_polyprotein"/>
</dbReference>
<evidence type="ECO:0000256" key="10">
    <source>
        <dbReference type="ARBA" id="ARBA00022842"/>
    </source>
</evidence>
<dbReference type="OMA" id="WNDEFIN"/>
<keyword evidence="11" id="KW-0229">DNA integration</keyword>
<evidence type="ECO:0000313" key="20">
    <source>
        <dbReference type="Ensembl" id="ENSGMOP00000064172.1"/>
    </source>
</evidence>
<dbReference type="InterPro" id="IPR001584">
    <property type="entry name" value="Integrase_cat-core"/>
</dbReference>
<evidence type="ECO:0000256" key="17">
    <source>
        <dbReference type="SAM" id="MobiDB-lite"/>
    </source>
</evidence>
<evidence type="ECO:0000256" key="8">
    <source>
        <dbReference type="ARBA" id="ARBA00022759"/>
    </source>
</evidence>
<dbReference type="GO" id="GO:0046872">
    <property type="term" value="F:metal ion binding"/>
    <property type="evidence" value="ECO:0007669"/>
    <property type="project" value="UniProtKB-KW"/>
</dbReference>
<dbReference type="SUPFAM" id="SSF53098">
    <property type="entry name" value="Ribonuclease H-like"/>
    <property type="match status" value="1"/>
</dbReference>
<evidence type="ECO:0000256" key="1">
    <source>
        <dbReference type="ARBA" id="ARBA00004123"/>
    </source>
</evidence>
<keyword evidence="4" id="KW-0548">Nucleotidyltransferase</keyword>
<dbReference type="GO" id="GO:0003887">
    <property type="term" value="F:DNA-directed DNA polymerase activity"/>
    <property type="evidence" value="ECO:0007669"/>
    <property type="project" value="UniProtKB-KW"/>
</dbReference>
<keyword evidence="8" id="KW-0255">Endonuclease</keyword>
<dbReference type="Gene3D" id="1.10.340.70">
    <property type="match status" value="1"/>
</dbReference>
<keyword evidence="6" id="KW-0479">Metal-binding</keyword>
<dbReference type="GO" id="GO:0003964">
    <property type="term" value="F:RNA-directed DNA polymerase activity"/>
    <property type="evidence" value="ECO:0007669"/>
    <property type="project" value="UniProtKB-KW"/>
</dbReference>
<keyword evidence="3" id="KW-0808">Transferase</keyword>
<dbReference type="Pfam" id="PF00665">
    <property type="entry name" value="rve"/>
    <property type="match status" value="1"/>
</dbReference>
<dbReference type="Ensembl" id="ENSGMOT00000037363.1">
    <property type="protein sequence ID" value="ENSGMOP00000064172.1"/>
    <property type="gene ID" value="ENSGMOG00000026574.1"/>
</dbReference>
<dbReference type="FunFam" id="3.10.20.370:FF:000003">
    <property type="entry name" value="Transposon Tf2-6 polyprotein"/>
    <property type="match status" value="1"/>
</dbReference>
<evidence type="ECO:0000256" key="15">
    <source>
        <dbReference type="ARBA" id="ARBA00023172"/>
    </source>
</evidence>
<evidence type="ECO:0000256" key="4">
    <source>
        <dbReference type="ARBA" id="ARBA00022695"/>
    </source>
</evidence>
<keyword evidence="9" id="KW-0378">Hydrolase</keyword>
<dbReference type="PANTHER" id="PTHR37984">
    <property type="entry name" value="PROTEIN CBG26694"/>
    <property type="match status" value="1"/>
</dbReference>
<dbReference type="GO" id="GO:0003677">
    <property type="term" value="F:DNA binding"/>
    <property type="evidence" value="ECO:0007669"/>
    <property type="project" value="UniProtKB-KW"/>
</dbReference>
<dbReference type="GO" id="GO:0006508">
    <property type="term" value="P:proteolysis"/>
    <property type="evidence" value="ECO:0007669"/>
    <property type="project" value="UniProtKB-KW"/>
</dbReference>
<evidence type="ECO:0000256" key="9">
    <source>
        <dbReference type="ARBA" id="ARBA00022801"/>
    </source>
</evidence>
<dbReference type="FunFam" id="3.30.70.270:FF:000020">
    <property type="entry name" value="Transposon Tf2-6 polyprotein-like Protein"/>
    <property type="match status" value="1"/>
</dbReference>
<dbReference type="InterPro" id="IPR000953">
    <property type="entry name" value="Chromo/chromo_shadow_dom"/>
</dbReference>
<evidence type="ECO:0000313" key="21">
    <source>
        <dbReference type="Proteomes" id="UP000694546"/>
    </source>
</evidence>
<dbReference type="GO" id="GO:0015074">
    <property type="term" value="P:DNA integration"/>
    <property type="evidence" value="ECO:0007669"/>
    <property type="project" value="UniProtKB-KW"/>
</dbReference>
<dbReference type="GO" id="GO:0004519">
    <property type="term" value="F:endonuclease activity"/>
    <property type="evidence" value="ECO:0007669"/>
    <property type="project" value="UniProtKB-KW"/>
</dbReference>
<dbReference type="PANTHER" id="PTHR37984:SF15">
    <property type="entry name" value="INTEGRASE CATALYTIC DOMAIN-CONTAINING PROTEIN"/>
    <property type="match status" value="1"/>
</dbReference>
<reference evidence="20" key="1">
    <citation type="submission" date="2025-08" db="UniProtKB">
        <authorList>
            <consortium name="Ensembl"/>
        </authorList>
    </citation>
    <scope>IDENTIFICATION</scope>
</reference>
<evidence type="ECO:0000256" key="2">
    <source>
        <dbReference type="ARBA" id="ARBA00022670"/>
    </source>
</evidence>
<dbReference type="GO" id="GO:0005634">
    <property type="term" value="C:nucleus"/>
    <property type="evidence" value="ECO:0007669"/>
    <property type="project" value="UniProtKB-SubCell"/>
</dbReference>
<evidence type="ECO:0000259" key="18">
    <source>
        <dbReference type="PROSITE" id="PS50013"/>
    </source>
</evidence>
<comment type="subcellular location">
    <subcellularLocation>
        <location evidence="1">Nucleus</location>
    </subcellularLocation>
</comment>
<evidence type="ECO:0000256" key="11">
    <source>
        <dbReference type="ARBA" id="ARBA00022908"/>
    </source>
</evidence>
<dbReference type="FunFam" id="1.10.340.70:FF:000001">
    <property type="entry name" value="Retrovirus-related Pol polyprotein from transposon gypsy-like Protein"/>
    <property type="match status" value="1"/>
</dbReference>
<dbReference type="InterPro" id="IPR043128">
    <property type="entry name" value="Rev_trsase/Diguanyl_cyclase"/>
</dbReference>
<evidence type="ECO:0000256" key="16">
    <source>
        <dbReference type="ARBA" id="ARBA00039658"/>
    </source>
</evidence>
<keyword evidence="5" id="KW-0540">Nuclease</keyword>
<feature type="domain" description="Integrase catalytic" evidence="19">
    <location>
        <begin position="332"/>
        <end position="494"/>
    </location>
</feature>
<dbReference type="InterPro" id="IPR056924">
    <property type="entry name" value="SH3_Tf2-1"/>
</dbReference>
<sequence>MDPAKTRAVTGWSTPSNRKELQRFLGFSNFYRRFIRNYSSVAAPLTALTSLSVPFRWSSVAERAFGELKERFTSAPILVFPGRQFIVEVDASDTGGLGAVLSQRSVKDQKVHPCAFFSRKLSPAERNYDIGNRELLAVKLALEEWRHWLEVAELPFVVWTDHKNLEYIRSAKRLTSRQARWALFFNRFDFSLSYRPGSKNLKPDALSRQYQPDALSSQPENILPSTCVIRTVTWEVEEKVKRSLTEHPAPSSCPSGRLFVSASLRSQVLQWGHSSRLACHPGVRRTLALLRQRFWWPSLQEDTKEFVAACPTCSQFKGSHQAPPGLLQPLPIPHRPWSHIALDFVTGLPASHGNTVILTVVDRFSKTVHLIPLPKLPTARDTAEIMLRHVFRLHGLPCDVVSDRGPQFTSRFWSEFCTLLGAKVSLSSGFHPQTNGQAERMNQEMETALRCLASRNPSSWSKHLLWVEYAHNTLPSSATGLSPLFPEQERETRVPSVQAFIRRCRHTWRQARSVLLRTSDRYRRSANRRRTPAPCYTPGQHVWLSTRDLPLRVESRKLAPRFMGPFPISRIINPVAVRLRLPRSMKIHPTFHVSKLKPVCESPLQPSSRPPPPPRLIDGAPAYTVRRLISSRRHGRGFQYLVDWKGCGIEEGSWVAARNILDPSLIRDFHRAHPDQPGGTSGAVP</sequence>
<dbReference type="SMART" id="SM00298">
    <property type="entry name" value="CHROMO"/>
    <property type="match status" value="1"/>
</dbReference>
<dbReference type="SUPFAM" id="SSF56672">
    <property type="entry name" value="DNA/RNA polymerases"/>
    <property type="match status" value="1"/>
</dbReference>
<accession>A0A8C5FVG7</accession>
<feature type="domain" description="Chromo" evidence="18">
    <location>
        <begin position="623"/>
        <end position="681"/>
    </location>
</feature>
<keyword evidence="21" id="KW-1185">Reference proteome</keyword>
<evidence type="ECO:0000256" key="6">
    <source>
        <dbReference type="ARBA" id="ARBA00022723"/>
    </source>
</evidence>
<keyword evidence="7" id="KW-0064">Aspartyl protease</keyword>
<dbReference type="SUPFAM" id="SSF54160">
    <property type="entry name" value="Chromo domain-like"/>
    <property type="match status" value="1"/>
</dbReference>
<evidence type="ECO:0000256" key="7">
    <source>
        <dbReference type="ARBA" id="ARBA00022750"/>
    </source>
</evidence>
<dbReference type="InterPro" id="IPR036397">
    <property type="entry name" value="RNaseH_sf"/>
</dbReference>
<dbReference type="PROSITE" id="PS50013">
    <property type="entry name" value="CHROMO_2"/>
    <property type="match status" value="1"/>
</dbReference>
<keyword evidence="14" id="KW-0238">DNA-binding</keyword>
<dbReference type="InterPro" id="IPR012337">
    <property type="entry name" value="RNaseH-like_sf"/>
</dbReference>